<dbReference type="GO" id="GO:0003700">
    <property type="term" value="F:DNA-binding transcription factor activity"/>
    <property type="evidence" value="ECO:0007669"/>
    <property type="project" value="TreeGrafter"/>
</dbReference>
<evidence type="ECO:0000313" key="5">
    <source>
        <dbReference type="EMBL" id="MBW4545261.1"/>
    </source>
</evidence>
<dbReference type="Pfam" id="PF13545">
    <property type="entry name" value="HTH_Crp_2"/>
    <property type="match status" value="1"/>
</dbReference>
<proteinExistence type="predicted"/>
<dbReference type="GO" id="GO:0003677">
    <property type="term" value="F:DNA binding"/>
    <property type="evidence" value="ECO:0007669"/>
    <property type="project" value="UniProtKB-KW"/>
</dbReference>
<dbReference type="GO" id="GO:0005829">
    <property type="term" value="C:cytosol"/>
    <property type="evidence" value="ECO:0007669"/>
    <property type="project" value="TreeGrafter"/>
</dbReference>
<dbReference type="CDD" id="cd00038">
    <property type="entry name" value="CAP_ED"/>
    <property type="match status" value="1"/>
</dbReference>
<dbReference type="PANTHER" id="PTHR24567:SF74">
    <property type="entry name" value="HTH-TYPE TRANSCRIPTIONAL REGULATOR ARCR"/>
    <property type="match status" value="1"/>
</dbReference>
<dbReference type="SUPFAM" id="SSF46785">
    <property type="entry name" value="Winged helix' DNA-binding domain"/>
    <property type="match status" value="1"/>
</dbReference>
<reference evidence="5" key="1">
    <citation type="submission" date="2021-05" db="EMBL/GenBank/DDBJ databases">
        <authorList>
            <person name="Pietrasiak N."/>
            <person name="Ward R."/>
            <person name="Stajich J.E."/>
            <person name="Kurbessoian T."/>
        </authorList>
    </citation>
    <scope>NUCLEOTIDE SEQUENCE</scope>
    <source>
        <strain evidence="5">CPER-KK1</strain>
    </source>
</reference>
<dbReference type="InterPro" id="IPR036390">
    <property type="entry name" value="WH_DNA-bd_sf"/>
</dbReference>
<dbReference type="InterPro" id="IPR050397">
    <property type="entry name" value="Env_Response_Regulators"/>
</dbReference>
<dbReference type="InterPro" id="IPR018490">
    <property type="entry name" value="cNMP-bd_dom_sf"/>
</dbReference>
<organism evidence="5 6">
    <name type="scientific">Symplocastrum torsivum CPER-KK1</name>
    <dbReference type="NCBI Taxonomy" id="450513"/>
    <lineage>
        <taxon>Bacteria</taxon>
        <taxon>Bacillati</taxon>
        <taxon>Cyanobacteriota</taxon>
        <taxon>Cyanophyceae</taxon>
        <taxon>Oscillatoriophycideae</taxon>
        <taxon>Oscillatoriales</taxon>
        <taxon>Microcoleaceae</taxon>
        <taxon>Symplocastrum</taxon>
    </lineage>
</organism>
<keyword evidence="3" id="KW-0804">Transcription</keyword>
<gene>
    <name evidence="5" type="ORF">KME25_12565</name>
</gene>
<dbReference type="AlphaFoldDB" id="A0A951PL51"/>
<dbReference type="InterPro" id="IPR014710">
    <property type="entry name" value="RmlC-like_jellyroll"/>
</dbReference>
<keyword evidence="2" id="KW-0238">DNA-binding</keyword>
<dbReference type="PROSITE" id="PS50042">
    <property type="entry name" value="CNMP_BINDING_3"/>
    <property type="match status" value="1"/>
</dbReference>
<accession>A0A951PL51</accession>
<protein>
    <submittedName>
        <fullName evidence="5">Crp/Fnr family transcriptional regulator</fullName>
    </submittedName>
</protein>
<comment type="caution">
    <text evidence="5">The sequence shown here is derived from an EMBL/GenBank/DDBJ whole genome shotgun (WGS) entry which is preliminary data.</text>
</comment>
<dbReference type="EMBL" id="JAHHIF010000014">
    <property type="protein sequence ID" value="MBW4545261.1"/>
    <property type="molecule type" value="Genomic_DNA"/>
</dbReference>
<dbReference type="InterPro" id="IPR012318">
    <property type="entry name" value="HTH_CRP"/>
</dbReference>
<name>A0A951PL51_9CYAN</name>
<evidence type="ECO:0000259" key="4">
    <source>
        <dbReference type="PROSITE" id="PS50042"/>
    </source>
</evidence>
<evidence type="ECO:0000313" key="6">
    <source>
        <dbReference type="Proteomes" id="UP000753908"/>
    </source>
</evidence>
<dbReference type="PANTHER" id="PTHR24567">
    <property type="entry name" value="CRP FAMILY TRANSCRIPTIONAL REGULATORY PROTEIN"/>
    <property type="match status" value="1"/>
</dbReference>
<evidence type="ECO:0000256" key="1">
    <source>
        <dbReference type="ARBA" id="ARBA00023015"/>
    </source>
</evidence>
<reference evidence="5" key="2">
    <citation type="journal article" date="2022" name="Microbiol. Resour. Announc.">
        <title>Metagenome Sequencing to Explore Phylogenomics of Terrestrial Cyanobacteria.</title>
        <authorList>
            <person name="Ward R.D."/>
            <person name="Stajich J.E."/>
            <person name="Johansen J.R."/>
            <person name="Huntemann M."/>
            <person name="Clum A."/>
            <person name="Foster B."/>
            <person name="Foster B."/>
            <person name="Roux S."/>
            <person name="Palaniappan K."/>
            <person name="Varghese N."/>
            <person name="Mukherjee S."/>
            <person name="Reddy T.B.K."/>
            <person name="Daum C."/>
            <person name="Copeland A."/>
            <person name="Chen I.A."/>
            <person name="Ivanova N.N."/>
            <person name="Kyrpides N.C."/>
            <person name="Shapiro N."/>
            <person name="Eloe-Fadrosh E.A."/>
            <person name="Pietrasiak N."/>
        </authorList>
    </citation>
    <scope>NUCLEOTIDE SEQUENCE</scope>
    <source>
        <strain evidence="5">CPER-KK1</strain>
    </source>
</reference>
<dbReference type="SUPFAM" id="SSF51206">
    <property type="entry name" value="cAMP-binding domain-like"/>
    <property type="match status" value="1"/>
</dbReference>
<dbReference type="SMART" id="SM00100">
    <property type="entry name" value="cNMP"/>
    <property type="match status" value="1"/>
</dbReference>
<dbReference type="InterPro" id="IPR000595">
    <property type="entry name" value="cNMP-bd_dom"/>
</dbReference>
<evidence type="ECO:0000256" key="2">
    <source>
        <dbReference type="ARBA" id="ARBA00023125"/>
    </source>
</evidence>
<dbReference type="Proteomes" id="UP000753908">
    <property type="component" value="Unassembled WGS sequence"/>
</dbReference>
<dbReference type="Pfam" id="PF00027">
    <property type="entry name" value="cNMP_binding"/>
    <property type="match status" value="1"/>
</dbReference>
<evidence type="ECO:0000256" key="3">
    <source>
        <dbReference type="ARBA" id="ARBA00023163"/>
    </source>
</evidence>
<sequence length="250" mass="27118">MKATVEQLASISVFTQLQPEQLANLQPHTVVKTYQTDEIVSHEGDRLPPRLYALINGLLRVSKTATSGKETILRTLTGGDIFAAPALFGNGIAPATVSAESEAQVLMVDREALLAVIQANPEIALKMMAVFNQRLQQLHEMVHGLVSERAIIRLARFIQYSAGEPGTQIGGQGACLRLQLSYYEIARSIGITYEECVRLFKQLHSVASYSRGGKITILDWDGLDAIAHGTVEPDAISFASAVGNRASQES</sequence>
<dbReference type="Gene3D" id="2.60.120.10">
    <property type="entry name" value="Jelly Rolls"/>
    <property type="match status" value="1"/>
</dbReference>
<keyword evidence="1" id="KW-0805">Transcription regulation</keyword>
<feature type="domain" description="Cyclic nucleotide-binding" evidence="4">
    <location>
        <begin position="13"/>
        <end position="134"/>
    </location>
</feature>